<dbReference type="InterPro" id="IPR027417">
    <property type="entry name" value="P-loop_NTPase"/>
</dbReference>
<dbReference type="InterPro" id="IPR003593">
    <property type="entry name" value="AAA+_ATPase"/>
</dbReference>
<dbReference type="SUPFAM" id="SSF52540">
    <property type="entry name" value="P-loop containing nucleoside triphosphate hydrolases"/>
    <property type="match status" value="1"/>
</dbReference>
<evidence type="ECO:0000313" key="14">
    <source>
        <dbReference type="EMBL" id="MBM6703563.1"/>
    </source>
</evidence>
<dbReference type="InterPro" id="IPR020591">
    <property type="entry name" value="Chromosome_initiator_DnaA-like"/>
</dbReference>
<feature type="region of interest" description="Domain I, interacts with DnaA modulators" evidence="8">
    <location>
        <begin position="1"/>
        <end position="98"/>
    </location>
</feature>
<dbReference type="InterPro" id="IPR055199">
    <property type="entry name" value="Hda_lid"/>
</dbReference>
<dbReference type="PANTHER" id="PTHR30050:SF2">
    <property type="entry name" value="CHROMOSOMAL REPLICATION INITIATOR PROTEIN DNAA"/>
    <property type="match status" value="1"/>
</dbReference>
<feature type="region of interest" description="Domain IV, binds dsDNA" evidence="8">
    <location>
        <begin position="337"/>
        <end position="459"/>
    </location>
</feature>
<evidence type="ECO:0000256" key="7">
    <source>
        <dbReference type="ARBA" id="ARBA00023125"/>
    </source>
</evidence>
<feature type="binding site" evidence="8">
    <location>
        <position position="160"/>
    </location>
    <ligand>
        <name>ATP</name>
        <dbReference type="ChEBI" id="CHEBI:30616"/>
    </ligand>
</feature>
<dbReference type="Gene3D" id="1.10.1750.10">
    <property type="match status" value="1"/>
</dbReference>
<evidence type="ECO:0000256" key="5">
    <source>
        <dbReference type="ARBA" id="ARBA00022840"/>
    </source>
</evidence>
<feature type="domain" description="AAA+ ATPase" evidence="12">
    <location>
        <begin position="147"/>
        <end position="284"/>
    </location>
</feature>
<dbReference type="Pfam" id="PF22688">
    <property type="entry name" value="Hda_lid"/>
    <property type="match status" value="1"/>
</dbReference>
<comment type="function">
    <text evidence="8 10">Plays an essential role in the initiation and regulation of chromosomal replication. ATP-DnaA binds to the origin of replication (oriC) to initiate formation of the DNA replication initiation complex once per cell cycle. Binds the DnaA box (a 9 base pair repeat at the origin) and separates the double-stranded (ds)DNA. Forms a right-handed helical filament on oriC DNA; dsDNA binds to the exterior of the filament while single-stranded (ss)DNA is stabiized in the filament's interior. The ATP-DnaA-oriC complex binds and stabilizes one strand of the AT-rich DNA unwinding element (DUE), permitting loading of DNA polymerase. After initiation quickly degrades to an ADP-DnaA complex that is not apt for DNA replication. Binds acidic phospholipids.</text>
</comment>
<proteinExistence type="inferred from homology"/>
<comment type="subcellular location">
    <subcellularLocation>
        <location evidence="8">Cytoplasm</location>
    </subcellularLocation>
</comment>
<evidence type="ECO:0000256" key="6">
    <source>
        <dbReference type="ARBA" id="ARBA00023121"/>
    </source>
</evidence>
<dbReference type="InterPro" id="IPR018312">
    <property type="entry name" value="Chromosome_initiator_DnaA_CS"/>
</dbReference>
<evidence type="ECO:0000256" key="10">
    <source>
        <dbReference type="RuleBase" id="RU000577"/>
    </source>
</evidence>
<evidence type="ECO:0000256" key="1">
    <source>
        <dbReference type="ARBA" id="ARBA00006583"/>
    </source>
</evidence>
<keyword evidence="4 8" id="KW-0547">Nucleotide-binding</keyword>
<feature type="binding site" evidence="8">
    <location>
        <position position="162"/>
    </location>
    <ligand>
        <name>ATP</name>
        <dbReference type="ChEBI" id="CHEBI:30616"/>
    </ligand>
</feature>
<evidence type="ECO:0000256" key="3">
    <source>
        <dbReference type="ARBA" id="ARBA00022705"/>
    </source>
</evidence>
<keyword evidence="7 8" id="KW-0238">DNA-binding</keyword>
<evidence type="ECO:0000256" key="11">
    <source>
        <dbReference type="RuleBase" id="RU004227"/>
    </source>
</evidence>
<name>A0ABS2DQE4_9BURK</name>
<dbReference type="EMBL" id="JACJJC010000004">
    <property type="protein sequence ID" value="MBM6703563.1"/>
    <property type="molecule type" value="Genomic_DNA"/>
</dbReference>
<organism evidence="14 15">
    <name type="scientific">Sutterella massiliensis</name>
    <dbReference type="NCBI Taxonomy" id="1816689"/>
    <lineage>
        <taxon>Bacteria</taxon>
        <taxon>Pseudomonadati</taxon>
        <taxon>Pseudomonadota</taxon>
        <taxon>Betaproteobacteria</taxon>
        <taxon>Burkholderiales</taxon>
        <taxon>Sutterellaceae</taxon>
        <taxon>Sutterella</taxon>
    </lineage>
</organism>
<gene>
    <name evidence="8 14" type="primary">dnaA</name>
    <name evidence="14" type="ORF">H6A60_03555</name>
</gene>
<feature type="domain" description="Chromosomal replication initiator DnaA C-terminal" evidence="13">
    <location>
        <begin position="367"/>
        <end position="436"/>
    </location>
</feature>
<keyword evidence="2 8" id="KW-0963">Cytoplasm</keyword>
<dbReference type="Pfam" id="PF08299">
    <property type="entry name" value="Bac_DnaA_C"/>
    <property type="match status" value="1"/>
</dbReference>
<dbReference type="SUPFAM" id="SSF48295">
    <property type="entry name" value="TrpR-like"/>
    <property type="match status" value="1"/>
</dbReference>
<dbReference type="SMART" id="SM00760">
    <property type="entry name" value="Bac_DnaA_C"/>
    <property type="match status" value="1"/>
</dbReference>
<dbReference type="InterPro" id="IPR010921">
    <property type="entry name" value="Trp_repressor/repl_initiator"/>
</dbReference>
<accession>A0ABS2DQE4</accession>
<evidence type="ECO:0000256" key="2">
    <source>
        <dbReference type="ARBA" id="ARBA00022490"/>
    </source>
</evidence>
<evidence type="ECO:0000259" key="13">
    <source>
        <dbReference type="SMART" id="SM00760"/>
    </source>
</evidence>
<keyword evidence="3 8" id="KW-0235">DNA replication</keyword>
<dbReference type="PROSITE" id="PS01008">
    <property type="entry name" value="DNAA"/>
    <property type="match status" value="1"/>
</dbReference>
<dbReference type="Gene3D" id="1.10.8.60">
    <property type="match status" value="1"/>
</dbReference>
<dbReference type="Pfam" id="PF00308">
    <property type="entry name" value="Bac_DnaA"/>
    <property type="match status" value="1"/>
</dbReference>
<dbReference type="Gene3D" id="3.40.50.300">
    <property type="entry name" value="P-loop containing nucleotide triphosphate hydrolases"/>
    <property type="match status" value="1"/>
</dbReference>
<dbReference type="InterPro" id="IPR001957">
    <property type="entry name" value="Chromosome_initiator_DnaA"/>
</dbReference>
<keyword evidence="6 8" id="KW-0446">Lipid-binding</keyword>
<evidence type="ECO:0000256" key="4">
    <source>
        <dbReference type="ARBA" id="ARBA00022741"/>
    </source>
</evidence>
<feature type="binding site" evidence="8">
    <location>
        <position position="158"/>
    </location>
    <ligand>
        <name>ATP</name>
        <dbReference type="ChEBI" id="CHEBI:30616"/>
    </ligand>
</feature>
<protein>
    <recommendedName>
        <fullName evidence="8 9">Chromosomal replication initiator protein DnaA</fullName>
    </recommendedName>
</protein>
<dbReference type="PRINTS" id="PR00051">
    <property type="entry name" value="DNAA"/>
</dbReference>
<comment type="domain">
    <text evidence="8">Domain I is involved in oligomerization and binding regulators, domain II is flexibile and of varying length in different bacteria, domain III forms the AAA+ region, while domain IV binds dsDNA.</text>
</comment>
<evidence type="ECO:0000259" key="12">
    <source>
        <dbReference type="SMART" id="SM00382"/>
    </source>
</evidence>
<keyword evidence="5 8" id="KW-0067">ATP-binding</keyword>
<reference evidence="14 15" key="1">
    <citation type="journal article" date="2021" name="Sci. Rep.">
        <title>The distribution of antibiotic resistance genes in chicken gut microbiota commensals.</title>
        <authorList>
            <person name="Juricova H."/>
            <person name="Matiasovicova J."/>
            <person name="Kubasova T."/>
            <person name="Cejkova D."/>
            <person name="Rychlik I."/>
        </authorList>
    </citation>
    <scope>NUCLEOTIDE SEQUENCE [LARGE SCALE GENOMIC DNA]</scope>
    <source>
        <strain evidence="14 15">An829</strain>
    </source>
</reference>
<keyword evidence="15" id="KW-1185">Reference proteome</keyword>
<evidence type="ECO:0000256" key="8">
    <source>
        <dbReference type="HAMAP-Rule" id="MF_00377"/>
    </source>
</evidence>
<comment type="caution">
    <text evidence="14">The sequence shown here is derived from an EMBL/GenBank/DDBJ whole genome shotgun (WGS) entry which is preliminary data.</text>
</comment>
<dbReference type="SMART" id="SM00382">
    <property type="entry name" value="AAA"/>
    <property type="match status" value="1"/>
</dbReference>
<dbReference type="InterPro" id="IPR013317">
    <property type="entry name" value="DnaA_dom"/>
</dbReference>
<dbReference type="CDD" id="cd06571">
    <property type="entry name" value="Bac_DnaA_C"/>
    <property type="match status" value="1"/>
</dbReference>
<dbReference type="CDD" id="cd00009">
    <property type="entry name" value="AAA"/>
    <property type="match status" value="1"/>
</dbReference>
<comment type="caution">
    <text evidence="8">Lacks conserved residue(s) required for the propagation of feature annotation.</text>
</comment>
<dbReference type="PANTHER" id="PTHR30050">
    <property type="entry name" value="CHROMOSOMAL REPLICATION INITIATOR PROTEIN DNAA"/>
    <property type="match status" value="1"/>
</dbReference>
<dbReference type="Proteomes" id="UP000715095">
    <property type="component" value="Unassembled WGS sequence"/>
</dbReference>
<sequence>MNEFWAACQAKLKELVRSTPSIYQLWFGVLEPVSWDPALGKLTLKAPAAKVPYIRAVYLENIRTVATFVNGGRSVTLTLIAAPGQEGENEKPVVDHAAPGERHAQEMARREDAGLIPRFTFEEYVSGSANQLAVAAAQHVAATPGSSYNPLYIYGGVGLGKTHLMHAVGHRYLDLHPNGRIRAVTAQNFINEYTSAVRESASKGPSVLEAFDERYRNLDLLLIDDVQSLSGAKGSQAQFFRAFEALVPHNKQIVITSDTYSKGLKDIEPRLVSRLSQGLSVAIEPPEYEMRVAILQNKAKDIGIDLPDEVASFIGKRIKSNVRELEGALQQVVAYQQFQAGAARDITIDLVKKVLRDQLMVANTQITIENIQKVVADYYKIKVADMHSKKRPASIAKPRQIAMYLVKQLTNHSLTEIGEGFGGRDHATVLHAVRKIDKERQADAELNHEIHVLEQMIRA</sequence>
<dbReference type="HAMAP" id="MF_00377">
    <property type="entry name" value="DnaA_bact"/>
    <property type="match status" value="1"/>
</dbReference>
<evidence type="ECO:0000256" key="9">
    <source>
        <dbReference type="NCBIfam" id="TIGR00362"/>
    </source>
</evidence>
<comment type="similarity">
    <text evidence="1 8 11">Belongs to the DnaA family.</text>
</comment>
<comment type="subunit">
    <text evidence="8">Oligomerizes as a right-handed, spiral filament on DNA at oriC.</text>
</comment>
<feature type="binding site" evidence="8">
    <location>
        <position position="161"/>
    </location>
    <ligand>
        <name>ATP</name>
        <dbReference type="ChEBI" id="CHEBI:30616"/>
    </ligand>
</feature>
<evidence type="ECO:0000313" key="15">
    <source>
        <dbReference type="Proteomes" id="UP000715095"/>
    </source>
</evidence>
<dbReference type="NCBIfam" id="TIGR00362">
    <property type="entry name" value="DnaA"/>
    <property type="match status" value="1"/>
</dbReference>
<dbReference type="InterPro" id="IPR013159">
    <property type="entry name" value="DnaA_C"/>
</dbReference>